<keyword evidence="1" id="KW-0436">Ligase</keyword>
<evidence type="ECO:0000256" key="5">
    <source>
        <dbReference type="ARBA" id="ARBA00024227"/>
    </source>
</evidence>
<dbReference type="EMBL" id="AP024412">
    <property type="protein sequence ID" value="BCR36163.1"/>
    <property type="molecule type" value="Genomic_DNA"/>
</dbReference>
<dbReference type="InterPro" id="IPR008988">
    <property type="entry name" value="Transcriptional_repressor_C"/>
</dbReference>
<keyword evidence="8" id="KW-1185">Reference proteome</keyword>
<accession>A0A7U9TI63</accession>
<dbReference type="SUPFAM" id="SSF50037">
    <property type="entry name" value="C-terminal domain of transcriptional repressors"/>
    <property type="match status" value="1"/>
</dbReference>
<protein>
    <recommendedName>
        <fullName evidence="5">biotin--[biotin carboxyl-carrier protein] ligase</fullName>
        <ecNumber evidence="5">6.3.4.15</ecNumber>
    </recommendedName>
</protein>
<dbReference type="SUPFAM" id="SSF55681">
    <property type="entry name" value="Class II aaRS and biotin synthetases"/>
    <property type="match status" value="1"/>
</dbReference>
<dbReference type="InterPro" id="IPR003142">
    <property type="entry name" value="BPL_C"/>
</dbReference>
<dbReference type="RefSeq" id="WP_176239625.1">
    <property type="nucleotide sequence ID" value="NZ_AP024412.1"/>
</dbReference>
<evidence type="ECO:0000313" key="8">
    <source>
        <dbReference type="Proteomes" id="UP000620133"/>
    </source>
</evidence>
<dbReference type="GO" id="GO:0004077">
    <property type="term" value="F:biotin--[biotin carboxyl-carrier protein] ligase activity"/>
    <property type="evidence" value="ECO:0007669"/>
    <property type="project" value="UniProtKB-EC"/>
</dbReference>
<evidence type="ECO:0000256" key="2">
    <source>
        <dbReference type="ARBA" id="ARBA00022741"/>
    </source>
</evidence>
<keyword evidence="2" id="KW-0547">Nucleotide-binding</keyword>
<evidence type="ECO:0000259" key="6">
    <source>
        <dbReference type="PROSITE" id="PS51733"/>
    </source>
</evidence>
<dbReference type="Gene3D" id="3.30.930.10">
    <property type="entry name" value="Bira Bifunctional Protein, Domain 2"/>
    <property type="match status" value="1"/>
</dbReference>
<evidence type="ECO:0000256" key="1">
    <source>
        <dbReference type="ARBA" id="ARBA00022598"/>
    </source>
</evidence>
<reference evidence="7" key="1">
    <citation type="submission" date="2021-01" db="EMBL/GenBank/DDBJ databases">
        <title>Draft genome sequence of Acholeplasmataceae bacterium strain Mahy22.</title>
        <authorList>
            <person name="Watanabe M."/>
            <person name="Kojima H."/>
            <person name="Fukui M."/>
        </authorList>
    </citation>
    <scope>NUCLEOTIDE SEQUENCE</scope>
    <source>
        <strain evidence="7">Mahy22</strain>
    </source>
</reference>
<evidence type="ECO:0000256" key="3">
    <source>
        <dbReference type="ARBA" id="ARBA00022840"/>
    </source>
</evidence>
<dbReference type="KEGG" id="manr:MPAN_010560"/>
<dbReference type="AlphaFoldDB" id="A0A7U9TI63"/>
<dbReference type="InterPro" id="IPR045864">
    <property type="entry name" value="aa-tRNA-synth_II/BPL/LPL"/>
</dbReference>
<dbReference type="InterPro" id="IPR004408">
    <property type="entry name" value="Biotin_CoA_COase_ligase"/>
</dbReference>
<keyword evidence="3" id="KW-0067">ATP-binding</keyword>
<dbReference type="InterPro" id="IPR004143">
    <property type="entry name" value="BPL_LPL_catalytic"/>
</dbReference>
<sequence length="240" mass="27498">MNIINFKTIDSTNSYLKREYKELNHFTWVKSDEQTQGRGRIHNTWIGNDDSLMCSILLKHDINISNIALYPLIAAQSLHKVLSTYHHDMKIKWPNDLYIGDKKIAGILTESIIESSNVLAIILGFGINLNQSSFSNDLKKIASSLYLNTDQTYDKTIILKQLSKQLLSDLKHYHQFPLDIINYCNDYNYLKGQNITFVEDDQLYDARALNINDQGQLIVETKAGLKTLNSGLVSLKRNKD</sequence>
<name>A0A7U9TI63_9MOLU</name>
<dbReference type="GO" id="GO:0005737">
    <property type="term" value="C:cytoplasm"/>
    <property type="evidence" value="ECO:0007669"/>
    <property type="project" value="TreeGrafter"/>
</dbReference>
<dbReference type="Proteomes" id="UP000620133">
    <property type="component" value="Chromosome"/>
</dbReference>
<dbReference type="PANTHER" id="PTHR12835">
    <property type="entry name" value="BIOTIN PROTEIN LIGASE"/>
    <property type="match status" value="1"/>
</dbReference>
<proteinExistence type="predicted"/>
<dbReference type="PROSITE" id="PS51733">
    <property type="entry name" value="BPL_LPL_CATALYTIC"/>
    <property type="match status" value="1"/>
</dbReference>
<dbReference type="EC" id="6.3.4.15" evidence="5"/>
<evidence type="ECO:0000313" key="7">
    <source>
        <dbReference type="EMBL" id="BCR36163.1"/>
    </source>
</evidence>
<dbReference type="NCBIfam" id="TIGR00121">
    <property type="entry name" value="birA_ligase"/>
    <property type="match status" value="1"/>
</dbReference>
<evidence type="ECO:0000256" key="4">
    <source>
        <dbReference type="ARBA" id="ARBA00023267"/>
    </source>
</evidence>
<feature type="domain" description="BPL/LPL catalytic" evidence="6">
    <location>
        <begin position="1"/>
        <end position="170"/>
    </location>
</feature>
<organism evidence="7 8">
    <name type="scientific">Mariniplasma anaerobium</name>
    <dbReference type="NCBI Taxonomy" id="2735436"/>
    <lineage>
        <taxon>Bacteria</taxon>
        <taxon>Bacillati</taxon>
        <taxon>Mycoplasmatota</taxon>
        <taxon>Mollicutes</taxon>
        <taxon>Acholeplasmatales</taxon>
        <taxon>Acholeplasmataceae</taxon>
        <taxon>Mariniplasma</taxon>
    </lineage>
</organism>
<keyword evidence="4" id="KW-0092">Biotin</keyword>
<dbReference type="Pfam" id="PF03099">
    <property type="entry name" value="BPL_LplA_LipB"/>
    <property type="match status" value="1"/>
</dbReference>
<dbReference type="CDD" id="cd16442">
    <property type="entry name" value="BPL"/>
    <property type="match status" value="1"/>
</dbReference>
<dbReference type="PANTHER" id="PTHR12835:SF5">
    <property type="entry name" value="BIOTIN--PROTEIN LIGASE"/>
    <property type="match status" value="1"/>
</dbReference>
<dbReference type="GO" id="GO:0005524">
    <property type="term" value="F:ATP binding"/>
    <property type="evidence" value="ECO:0007669"/>
    <property type="project" value="UniProtKB-KW"/>
</dbReference>
<dbReference type="Gene3D" id="2.30.30.100">
    <property type="match status" value="1"/>
</dbReference>
<gene>
    <name evidence="7" type="ORF">MPAN_010560</name>
</gene>
<dbReference type="Pfam" id="PF02237">
    <property type="entry name" value="BPL_C"/>
    <property type="match status" value="1"/>
</dbReference>